<dbReference type="AlphaFoldDB" id="A0A8H3WL13"/>
<evidence type="ECO:0000313" key="4">
    <source>
        <dbReference type="Proteomes" id="UP000434172"/>
    </source>
</evidence>
<protein>
    <submittedName>
        <fullName evidence="3">Uncharacterized protein</fullName>
    </submittedName>
</protein>
<proteinExistence type="predicted"/>
<sequence>MRFANILHIILTVGKTAAWCTKPGQPCLKRAVETTKTLWPVPVPTVNQGSWSQIQDSQHQHRWNTWPRQSGFSSEELTDVSEVSTSPNQLHELSNNWNRRSSQCEQCSWIKNRSFPSDTLDESDEKQQLKQLEPQPSADVLTRVFIDTQNTQTPGIHGE</sequence>
<feature type="region of interest" description="Disordered" evidence="1">
    <location>
        <begin position="117"/>
        <end position="136"/>
    </location>
</feature>
<organism evidence="3 4">
    <name type="scientific">Colletotrichum asianum</name>
    <dbReference type="NCBI Taxonomy" id="702518"/>
    <lineage>
        <taxon>Eukaryota</taxon>
        <taxon>Fungi</taxon>
        <taxon>Dikarya</taxon>
        <taxon>Ascomycota</taxon>
        <taxon>Pezizomycotina</taxon>
        <taxon>Sordariomycetes</taxon>
        <taxon>Hypocreomycetidae</taxon>
        <taxon>Glomerellales</taxon>
        <taxon>Glomerellaceae</taxon>
        <taxon>Colletotrichum</taxon>
        <taxon>Colletotrichum gloeosporioides species complex</taxon>
    </lineage>
</organism>
<reference evidence="3 4" key="1">
    <citation type="submission" date="2019-12" db="EMBL/GenBank/DDBJ databases">
        <title>A genome sequence resource for the geographically widespread anthracnose pathogen Colletotrichum asianum.</title>
        <authorList>
            <person name="Meng Y."/>
        </authorList>
    </citation>
    <scope>NUCLEOTIDE SEQUENCE [LARGE SCALE GENOMIC DNA]</scope>
    <source>
        <strain evidence="3 4">ICMP 18580</strain>
    </source>
</reference>
<evidence type="ECO:0000256" key="1">
    <source>
        <dbReference type="SAM" id="MobiDB-lite"/>
    </source>
</evidence>
<accession>A0A8H3WL13</accession>
<dbReference type="Proteomes" id="UP000434172">
    <property type="component" value="Unassembled WGS sequence"/>
</dbReference>
<keyword evidence="2" id="KW-0732">Signal</keyword>
<evidence type="ECO:0000256" key="2">
    <source>
        <dbReference type="SAM" id="SignalP"/>
    </source>
</evidence>
<feature type="region of interest" description="Disordered" evidence="1">
    <location>
        <begin position="63"/>
        <end position="100"/>
    </location>
</feature>
<name>A0A8H3WL13_9PEZI</name>
<feature type="signal peptide" evidence="2">
    <location>
        <begin position="1"/>
        <end position="18"/>
    </location>
</feature>
<feature type="chain" id="PRO_5034361447" evidence="2">
    <location>
        <begin position="19"/>
        <end position="159"/>
    </location>
</feature>
<dbReference type="EMBL" id="WOWK01000009">
    <property type="protein sequence ID" value="KAF0329998.1"/>
    <property type="molecule type" value="Genomic_DNA"/>
</dbReference>
<keyword evidence="4" id="KW-1185">Reference proteome</keyword>
<feature type="compositionally biased region" description="Polar residues" evidence="1">
    <location>
        <begin position="66"/>
        <end position="100"/>
    </location>
</feature>
<evidence type="ECO:0000313" key="3">
    <source>
        <dbReference type="EMBL" id="KAF0329998.1"/>
    </source>
</evidence>
<comment type="caution">
    <text evidence="3">The sequence shown here is derived from an EMBL/GenBank/DDBJ whole genome shotgun (WGS) entry which is preliminary data.</text>
</comment>
<gene>
    <name evidence="3" type="ORF">GQ607_002765</name>
</gene>